<accession>A0A6S4TA78</accession>
<dbReference type="PANTHER" id="PTHR30501">
    <property type="entry name" value="UPF0597 PROTEIN YHAM"/>
    <property type="match status" value="1"/>
</dbReference>
<dbReference type="InterPro" id="IPR005130">
    <property type="entry name" value="Ser_deHydtase-like_asu"/>
</dbReference>
<dbReference type="InterPro" id="IPR021144">
    <property type="entry name" value="UPF0597"/>
</dbReference>
<feature type="domain" description="Serine dehydratase-like alpha subunit" evidence="2">
    <location>
        <begin position="101"/>
        <end position="433"/>
    </location>
</feature>
<evidence type="ECO:0000256" key="1">
    <source>
        <dbReference type="HAMAP-Rule" id="MF_01845"/>
    </source>
</evidence>
<comment type="similarity">
    <text evidence="1">Belongs to the UPF0597 family.</text>
</comment>
<protein>
    <recommendedName>
        <fullName evidence="1">UPF0597 protein WP2W18E01_28680</fullName>
    </recommendedName>
</protein>
<dbReference type="Proteomes" id="UP000515756">
    <property type="component" value="Chromosome"/>
</dbReference>
<gene>
    <name evidence="3" type="ORF">WP2W18E01_28680</name>
</gene>
<dbReference type="EMBL" id="AP021927">
    <property type="protein sequence ID" value="BBQ31286.1"/>
    <property type="molecule type" value="Genomic_DNA"/>
</dbReference>
<dbReference type="Pfam" id="PF03313">
    <property type="entry name" value="SDH_alpha"/>
    <property type="match status" value="1"/>
</dbReference>
<reference evidence="3 4" key="1">
    <citation type="submission" date="2019-12" db="EMBL/GenBank/DDBJ databases">
        <title>complete genome sequences of Aeromonas caviae str. WP2-W18-ESBL-01 isolated from wastewater treatment plant effluent.</title>
        <authorList>
            <person name="Sekizuka T."/>
            <person name="Itokawa K."/>
            <person name="Yatsu K."/>
            <person name="Inamine Y."/>
            <person name="Kuroda M."/>
        </authorList>
    </citation>
    <scope>NUCLEOTIDE SEQUENCE [LARGE SCALE GENOMIC DNA]</scope>
    <source>
        <strain evidence="3 4">WP2-W18-ESBL-01</strain>
    </source>
</reference>
<proteinExistence type="inferred from homology"/>
<dbReference type="HAMAP" id="MF_01845">
    <property type="entry name" value="UPF0597"/>
    <property type="match status" value="1"/>
</dbReference>
<evidence type="ECO:0000259" key="2">
    <source>
        <dbReference type="Pfam" id="PF03313"/>
    </source>
</evidence>
<evidence type="ECO:0000313" key="4">
    <source>
        <dbReference type="Proteomes" id="UP000515756"/>
    </source>
</evidence>
<evidence type="ECO:0000313" key="3">
    <source>
        <dbReference type="EMBL" id="BBQ31286.1"/>
    </source>
</evidence>
<name>A0A6S4TA78_AERCA</name>
<dbReference type="GO" id="GO:0080146">
    <property type="term" value="F:L-cysteine desulfhydrase activity"/>
    <property type="evidence" value="ECO:0007669"/>
    <property type="project" value="TreeGrafter"/>
</dbReference>
<dbReference type="PIRSF" id="PIRSF006054">
    <property type="entry name" value="UCP006054"/>
    <property type="match status" value="1"/>
</dbReference>
<dbReference type="AlphaFoldDB" id="A0A6S4TA78"/>
<dbReference type="GO" id="GO:0019450">
    <property type="term" value="P:L-cysteine catabolic process to pyruvate"/>
    <property type="evidence" value="ECO:0007669"/>
    <property type="project" value="TreeGrafter"/>
</dbReference>
<dbReference type="PANTHER" id="PTHR30501:SF2">
    <property type="entry name" value="UPF0597 PROTEIN YHAM"/>
    <property type="match status" value="1"/>
</dbReference>
<sequence length="445" mass="46860">MTSPHAGAMNMRHIAMNAQWTDFITLLKREVVPALGCTEPMSVALAAANCRKLLGQVPTRTRVWVSGNLFKNGMGVGVPGTGMIGLPVAAAVGITGGNPDAGLEVLKSLTPDQVEAAKGLLPTIEVDVKDVPDVLYAEVLAEVEGHSARVVICTDHTRIVLMEKDGEVLMVQDSAPGVQIQPAKADKPAMTLKEIVAFALEVPLVEIDFIREAATMNQALADEGLQGYGLRIGKILTDQVERKLLSDDLMTLAMRLSSAASDARMDGAMLPAMSNSGSGNQGIAATMPVVAAARFLKADDEQLARALVMSHLVAIYIKAYQNKLSALCAASTAAMGSGAAITWLLGGQFEQISHCINNMIGDVSGIICDGAGSACSMKVSTSTSAAVKSSLMAINNLRVPQSEGIVSDDVDQTIANLGRLSREGMLDTDIEIINIMRAKQQGKHQ</sequence>
<organism evidence="3 4">
    <name type="scientific">Aeromonas caviae</name>
    <name type="common">Aeromonas punctata</name>
    <dbReference type="NCBI Taxonomy" id="648"/>
    <lineage>
        <taxon>Bacteria</taxon>
        <taxon>Pseudomonadati</taxon>
        <taxon>Pseudomonadota</taxon>
        <taxon>Gammaproteobacteria</taxon>
        <taxon>Aeromonadales</taxon>
        <taxon>Aeromonadaceae</taxon>
        <taxon>Aeromonas</taxon>
    </lineage>
</organism>